<dbReference type="RefSeq" id="WP_344025036.1">
    <property type="nucleotide sequence ID" value="NZ_BAAABX010000040.1"/>
</dbReference>
<keyword evidence="5" id="KW-1185">Reference proteome</keyword>
<organism evidence="4 5">
    <name type="scientific">Streptomyces luteireticuli</name>
    <dbReference type="NCBI Taxonomy" id="173858"/>
    <lineage>
        <taxon>Bacteria</taxon>
        <taxon>Bacillati</taxon>
        <taxon>Actinomycetota</taxon>
        <taxon>Actinomycetes</taxon>
        <taxon>Kitasatosporales</taxon>
        <taxon>Streptomycetaceae</taxon>
        <taxon>Streptomyces</taxon>
    </lineage>
</organism>
<dbReference type="Gene3D" id="1.10.10.10">
    <property type="entry name" value="Winged helix-like DNA-binding domain superfamily/Winged helix DNA-binding domain"/>
    <property type="match status" value="1"/>
</dbReference>
<dbReference type="CDD" id="cd06170">
    <property type="entry name" value="LuxR_C_like"/>
    <property type="match status" value="1"/>
</dbReference>
<gene>
    <name evidence="4" type="ORF">GCM10010357_34030</name>
</gene>
<evidence type="ECO:0000313" key="4">
    <source>
        <dbReference type="EMBL" id="GAA0410147.1"/>
    </source>
</evidence>
<accession>A0ABN0YTT5</accession>
<dbReference type="InterPro" id="IPR027417">
    <property type="entry name" value="P-loop_NTPase"/>
</dbReference>
<dbReference type="SMART" id="SM00421">
    <property type="entry name" value="HTH_LUXR"/>
    <property type="match status" value="1"/>
</dbReference>
<dbReference type="Proteomes" id="UP001500879">
    <property type="component" value="Unassembled WGS sequence"/>
</dbReference>
<reference evidence="4 5" key="1">
    <citation type="journal article" date="2019" name="Int. J. Syst. Evol. Microbiol.">
        <title>The Global Catalogue of Microorganisms (GCM) 10K type strain sequencing project: providing services to taxonomists for standard genome sequencing and annotation.</title>
        <authorList>
            <consortium name="The Broad Institute Genomics Platform"/>
            <consortium name="The Broad Institute Genome Sequencing Center for Infectious Disease"/>
            <person name="Wu L."/>
            <person name="Ma J."/>
        </authorList>
    </citation>
    <scope>NUCLEOTIDE SEQUENCE [LARGE SCALE GENOMIC DNA]</scope>
    <source>
        <strain evidence="4 5">JCM 4788</strain>
    </source>
</reference>
<dbReference type="InterPro" id="IPR036388">
    <property type="entry name" value="WH-like_DNA-bd_sf"/>
</dbReference>
<dbReference type="Pfam" id="PF00196">
    <property type="entry name" value="GerE"/>
    <property type="match status" value="1"/>
</dbReference>
<dbReference type="PANTHER" id="PTHR16305">
    <property type="entry name" value="TESTICULAR SOLUBLE ADENYLYL CYCLASE"/>
    <property type="match status" value="1"/>
</dbReference>
<evidence type="ECO:0000259" key="3">
    <source>
        <dbReference type="PROSITE" id="PS50043"/>
    </source>
</evidence>
<comment type="caution">
    <text evidence="4">The sequence shown here is derived from an EMBL/GenBank/DDBJ whole genome shotgun (WGS) entry which is preliminary data.</text>
</comment>
<feature type="domain" description="HTH luxR-type" evidence="3">
    <location>
        <begin position="865"/>
        <end position="928"/>
    </location>
</feature>
<dbReference type="SUPFAM" id="SSF52540">
    <property type="entry name" value="P-loop containing nucleoside triphosphate hydrolases"/>
    <property type="match status" value="1"/>
</dbReference>
<keyword evidence="2" id="KW-0067">ATP-binding</keyword>
<protein>
    <submittedName>
        <fullName evidence="4">LuxR family transcriptional regulator</fullName>
    </submittedName>
</protein>
<dbReference type="Pfam" id="PF13191">
    <property type="entry name" value="AAA_16"/>
    <property type="match status" value="1"/>
</dbReference>
<proteinExistence type="predicted"/>
<dbReference type="PANTHER" id="PTHR16305:SF35">
    <property type="entry name" value="TRANSCRIPTIONAL ACTIVATOR DOMAIN"/>
    <property type="match status" value="1"/>
</dbReference>
<sequence length="936" mass="96650">MVLYGREAEHAAVAALLARAWEGRGGALLVRGVAGIGKSELLAEAARRARTAGSEVRVLWATGTEAESVLPFAGLHLLLRPVLTEDRLAALPGPQAGALRGAFGLAEASPEDRFRIGLAVLTLLSDLAAEQPLLCLVDDFQWLDPSSAEALLFTARRLGDEPVAVLLAARDDLPDDARPSPAPGVPELRLGPLAPEAAAELLADRAPDLADGVLTTVVEKSAGHPLSLVETVRSLTPGQRAGATPIPGELPVPARLMEAYRARIEGLGTARTALLVAAAESGGELRTVLAAARALGAGPEDLRAAERAGLVTLTDAAVAFRHPLVRAAAYQGADPVERMAAHRALAGADGAVRDPDRTAWHLAAAAAGPDEEVAARLDRAGESAWERGAFAASAAAHRRASELSPLPFDRARRLLSAAQVSVVTGRIAEADGLARRAAELTEDRTLRAGLGMVRGAVEDVGGHPRTAAYLLLDHAEQLLGGGDDVGGGDPGPLVPMLVLAARSAWAAGDGTLVGRVAEAAARVRSEQSAMAALSALAGLVSGVGTGEADFNGPMVALRCFVDEIRGHNPGSHLLRLLAVDCAVLLGDDDAVLGLATAEAARCLARSTVLSLPEVLRPLADVQLATGRVREAAATAAEAEDAAGSTADAAGPAGPLPARRLLAVADRVAARVAALAGDEEKCRAALGRSAGEASAAVLGLLDLGLGRPERALGRFEDALRGGPVAAVVLLPATGDLVEAAVRAGLPERAAGQLAVFSAWAEAGGQPWAAAVALRCAALTGPEEAAEERYSAALDRHRGAGRPFEEARTELLYGEWLRRARRRAEARPRLRNALEAFERLGAVPWAERARGELRAVGGTASAVPAARPDPLAALTPQERQVVRLAAAGASNRDIAARLFLSPRTVEYHLYKAYPKLGVGSRRELAALDGGFEGPAPLP</sequence>
<evidence type="ECO:0000256" key="1">
    <source>
        <dbReference type="ARBA" id="ARBA00022741"/>
    </source>
</evidence>
<name>A0ABN0YTT5_9ACTN</name>
<dbReference type="InterPro" id="IPR000792">
    <property type="entry name" value="Tscrpt_reg_LuxR_C"/>
</dbReference>
<evidence type="ECO:0000313" key="5">
    <source>
        <dbReference type="Proteomes" id="UP001500879"/>
    </source>
</evidence>
<dbReference type="EMBL" id="BAAABX010000040">
    <property type="protein sequence ID" value="GAA0410147.1"/>
    <property type="molecule type" value="Genomic_DNA"/>
</dbReference>
<dbReference type="InterPro" id="IPR041664">
    <property type="entry name" value="AAA_16"/>
</dbReference>
<dbReference type="PRINTS" id="PR00038">
    <property type="entry name" value="HTHLUXR"/>
</dbReference>
<dbReference type="InterPro" id="IPR016032">
    <property type="entry name" value="Sig_transdc_resp-reg_C-effctor"/>
</dbReference>
<keyword evidence="1" id="KW-0547">Nucleotide-binding</keyword>
<evidence type="ECO:0000256" key="2">
    <source>
        <dbReference type="ARBA" id="ARBA00022840"/>
    </source>
</evidence>
<dbReference type="SUPFAM" id="SSF46894">
    <property type="entry name" value="C-terminal effector domain of the bipartite response regulators"/>
    <property type="match status" value="1"/>
</dbReference>
<dbReference type="PROSITE" id="PS50043">
    <property type="entry name" value="HTH_LUXR_2"/>
    <property type="match status" value="1"/>
</dbReference>